<protein>
    <submittedName>
        <fullName evidence="1">Uncharacterized protein</fullName>
    </submittedName>
</protein>
<dbReference type="EMBL" id="KN848659">
    <property type="protein sequence ID" value="KIR80104.1"/>
    <property type="molecule type" value="Genomic_DNA"/>
</dbReference>
<evidence type="ECO:0000313" key="1">
    <source>
        <dbReference type="EMBL" id="KIR80104.1"/>
    </source>
</evidence>
<organism evidence="1 2">
    <name type="scientific">Cryptococcus gattii EJB2</name>
    <dbReference type="NCBI Taxonomy" id="1296103"/>
    <lineage>
        <taxon>Eukaryota</taxon>
        <taxon>Fungi</taxon>
        <taxon>Dikarya</taxon>
        <taxon>Basidiomycota</taxon>
        <taxon>Agaricomycotina</taxon>
        <taxon>Tremellomycetes</taxon>
        <taxon>Tremellales</taxon>
        <taxon>Cryptococcaceae</taxon>
        <taxon>Cryptococcus</taxon>
        <taxon>Cryptococcus gattii species complex</taxon>
    </lineage>
</organism>
<proteinExistence type="predicted"/>
<keyword evidence="2" id="KW-1185">Reference proteome</keyword>
<dbReference type="Proteomes" id="UP000054272">
    <property type="component" value="Unassembled WGS sequence"/>
</dbReference>
<dbReference type="InterPro" id="IPR022235">
    <property type="entry name" value="DUF3760"/>
</dbReference>
<accession>A0ABR5BWW4</accession>
<evidence type="ECO:0000313" key="2">
    <source>
        <dbReference type="Proteomes" id="UP000054272"/>
    </source>
</evidence>
<name>A0ABR5BWW4_9TREE</name>
<sequence>MHSSLKPPPKDRSVCRQFAALDPVRDIILDHLCNIAPTTTILVNKHCYKRTVPVLYEKALLSPYLLYGITCGDREQYLRTANALQHVRALEIDDMRCMAFLREFSIPPLTDSAPFPIEPQDILGGVERLEMPWTVLHFRDWDSYRYIYQSQGQEQRMLNVDPTRLKEVVLHVDDDDILFAGMSFKNSWRQLGELPKLITYIFHITASSEYEYAFKSLLQYDYGPVATVRVILRLTEDITYKDERKWQDEFGSSVSEIIVKASQRRLRNHGKLAEDPSRWPDSITKLEIYTPESQRIVSLVRKLVTKQDDKVWKYIQRYREIKDVHEGILEEYGLSARQMMIKQKA</sequence>
<gene>
    <name evidence="1" type="ORF">I306_02831</name>
</gene>
<reference evidence="1 2" key="1">
    <citation type="submission" date="2015-01" db="EMBL/GenBank/DDBJ databases">
        <title>The Genome Sequence of Cryptococcus gattii EJB2.</title>
        <authorList>
            <consortium name="The Broad Institute Genomics Platform"/>
            <person name="Cuomo C."/>
            <person name="Litvintseva A."/>
            <person name="Chen Y."/>
            <person name="Heitman J."/>
            <person name="Sun S."/>
            <person name="Springer D."/>
            <person name="Dromer F."/>
            <person name="Young S."/>
            <person name="Zeng Q."/>
            <person name="Gargeya S."/>
            <person name="Abouelleil A."/>
            <person name="Alvarado L."/>
            <person name="Chapman S.B."/>
            <person name="Gainer-Dewar J."/>
            <person name="Goldberg J."/>
            <person name="Griggs A."/>
            <person name="Gujja S."/>
            <person name="Hansen M."/>
            <person name="Howarth C."/>
            <person name="Imamovic A."/>
            <person name="Larimer J."/>
            <person name="Murphy C."/>
            <person name="Naylor J."/>
            <person name="Pearson M."/>
            <person name="Priest M."/>
            <person name="Roberts A."/>
            <person name="Saif S."/>
            <person name="Shea T."/>
            <person name="Sykes S."/>
            <person name="Wortman J."/>
            <person name="Nusbaum C."/>
            <person name="Birren B."/>
        </authorList>
    </citation>
    <scope>NUCLEOTIDE SEQUENCE [LARGE SCALE GENOMIC DNA]</scope>
    <source>
        <strain evidence="1 2">EJB2</strain>
    </source>
</reference>
<dbReference type="Pfam" id="PF12586">
    <property type="entry name" value="DUF3760"/>
    <property type="match status" value="1"/>
</dbReference>